<organism evidence="2 3">
    <name type="scientific">Ferrimonas pelagia</name>
    <dbReference type="NCBI Taxonomy" id="1177826"/>
    <lineage>
        <taxon>Bacteria</taxon>
        <taxon>Pseudomonadati</taxon>
        <taxon>Pseudomonadota</taxon>
        <taxon>Gammaproteobacteria</taxon>
        <taxon>Alteromonadales</taxon>
        <taxon>Ferrimonadaceae</taxon>
        <taxon>Ferrimonas</taxon>
    </lineage>
</organism>
<feature type="transmembrane region" description="Helical" evidence="1">
    <location>
        <begin position="30"/>
        <end position="49"/>
    </location>
</feature>
<gene>
    <name evidence="2" type="ORF">GCM10023333_40710</name>
</gene>
<evidence type="ECO:0000313" key="2">
    <source>
        <dbReference type="EMBL" id="GAA4902466.1"/>
    </source>
</evidence>
<dbReference type="RefSeq" id="WP_345337361.1">
    <property type="nucleotide sequence ID" value="NZ_BAABJZ010000106.1"/>
</dbReference>
<keyword evidence="1" id="KW-0812">Transmembrane</keyword>
<comment type="caution">
    <text evidence="2">The sequence shown here is derived from an EMBL/GenBank/DDBJ whole genome shotgun (WGS) entry which is preliminary data.</text>
</comment>
<reference evidence="3" key="1">
    <citation type="journal article" date="2019" name="Int. J. Syst. Evol. Microbiol.">
        <title>The Global Catalogue of Microorganisms (GCM) 10K type strain sequencing project: providing services to taxonomists for standard genome sequencing and annotation.</title>
        <authorList>
            <consortium name="The Broad Institute Genomics Platform"/>
            <consortium name="The Broad Institute Genome Sequencing Center for Infectious Disease"/>
            <person name="Wu L."/>
            <person name="Ma J."/>
        </authorList>
    </citation>
    <scope>NUCLEOTIDE SEQUENCE [LARGE SCALE GENOMIC DNA]</scope>
    <source>
        <strain evidence="3">JCM 18401</strain>
    </source>
</reference>
<proteinExistence type="predicted"/>
<name>A0ABP9FHZ8_9GAMM</name>
<dbReference type="EMBL" id="BAABJZ010000106">
    <property type="protein sequence ID" value="GAA4902466.1"/>
    <property type="molecule type" value="Genomic_DNA"/>
</dbReference>
<evidence type="ECO:0008006" key="4">
    <source>
        <dbReference type="Google" id="ProtNLM"/>
    </source>
</evidence>
<evidence type="ECO:0000256" key="1">
    <source>
        <dbReference type="SAM" id="Phobius"/>
    </source>
</evidence>
<protein>
    <recommendedName>
        <fullName evidence="4">Flp family type IVb pilin</fullName>
    </recommendedName>
</protein>
<keyword evidence="1" id="KW-1133">Transmembrane helix</keyword>
<dbReference type="InterPro" id="IPR007047">
    <property type="entry name" value="Flp_Fap"/>
</dbReference>
<dbReference type="Proteomes" id="UP001499988">
    <property type="component" value="Unassembled WGS sequence"/>
</dbReference>
<keyword evidence="1" id="KW-0472">Membrane</keyword>
<evidence type="ECO:0000313" key="3">
    <source>
        <dbReference type="Proteomes" id="UP001499988"/>
    </source>
</evidence>
<dbReference type="Pfam" id="PF04964">
    <property type="entry name" value="Flp_Fap"/>
    <property type="match status" value="1"/>
</dbReference>
<accession>A0ABP9FHZ8</accession>
<sequence length="75" mass="7954">MNMLTKATVHTQLWINDFRAMLKDERGVTAVEYAILAVAMSAMVLAVFVTDAAGLKSALTGAIATITTNITNANP</sequence>
<keyword evidence="3" id="KW-1185">Reference proteome</keyword>